<evidence type="ECO:0000313" key="1">
    <source>
        <dbReference type="EMBL" id="GBN02635.1"/>
    </source>
</evidence>
<dbReference type="PANTHER" id="PTHR46060">
    <property type="entry name" value="MARINER MOS1 TRANSPOSASE-LIKE PROTEIN"/>
    <property type="match status" value="1"/>
</dbReference>
<dbReference type="OrthoDB" id="6435573at2759"/>
<dbReference type="EMBL" id="BGPR01004720">
    <property type="protein sequence ID" value="GBN02635.1"/>
    <property type="molecule type" value="Genomic_DNA"/>
</dbReference>
<sequence>MLDRGETLPPGGTADNYIHYNLEPEGVVSPKLSRILPKKVLFLLPRVDKKIRTYCNPESDDYQKFNKPGVHCIQTKDRSHISAAQLTPLFDHPPYCPDLAPSDFHLFLKLKELLGGKRFGSNEELENAANTWLNELAAEEYNMGNLKLVNRYDKCLNVGGDYVEK</sequence>
<organism evidence="1 2">
    <name type="scientific">Araneus ventricosus</name>
    <name type="common">Orbweaver spider</name>
    <name type="synonym">Epeira ventricosa</name>
    <dbReference type="NCBI Taxonomy" id="182803"/>
    <lineage>
        <taxon>Eukaryota</taxon>
        <taxon>Metazoa</taxon>
        <taxon>Ecdysozoa</taxon>
        <taxon>Arthropoda</taxon>
        <taxon>Chelicerata</taxon>
        <taxon>Arachnida</taxon>
        <taxon>Araneae</taxon>
        <taxon>Araneomorphae</taxon>
        <taxon>Entelegynae</taxon>
        <taxon>Araneoidea</taxon>
        <taxon>Araneidae</taxon>
        <taxon>Araneus</taxon>
    </lineage>
</organism>
<dbReference type="GO" id="GO:0003676">
    <property type="term" value="F:nucleic acid binding"/>
    <property type="evidence" value="ECO:0007669"/>
    <property type="project" value="InterPro"/>
</dbReference>
<dbReference type="PANTHER" id="PTHR46060:SF1">
    <property type="entry name" value="MARINER MOS1 TRANSPOSASE-LIKE PROTEIN"/>
    <property type="match status" value="1"/>
</dbReference>
<name>A0A4Y2KJY0_ARAVE</name>
<accession>A0A4Y2KJY0</accession>
<dbReference type="InterPro" id="IPR052709">
    <property type="entry name" value="Transposase-MT_Hybrid"/>
</dbReference>
<keyword evidence="2" id="KW-1185">Reference proteome</keyword>
<dbReference type="AlphaFoldDB" id="A0A4Y2KJY0"/>
<dbReference type="Proteomes" id="UP000499080">
    <property type="component" value="Unassembled WGS sequence"/>
</dbReference>
<reference evidence="1 2" key="1">
    <citation type="journal article" date="2019" name="Sci. Rep.">
        <title>Orb-weaving spider Araneus ventricosus genome elucidates the spidroin gene catalogue.</title>
        <authorList>
            <person name="Kono N."/>
            <person name="Nakamura H."/>
            <person name="Ohtoshi R."/>
            <person name="Moran D.A.P."/>
            <person name="Shinohara A."/>
            <person name="Yoshida Y."/>
            <person name="Fujiwara M."/>
            <person name="Mori M."/>
            <person name="Tomita M."/>
            <person name="Arakawa K."/>
        </authorList>
    </citation>
    <scope>NUCLEOTIDE SEQUENCE [LARGE SCALE GENOMIC DNA]</scope>
</reference>
<dbReference type="InterPro" id="IPR036397">
    <property type="entry name" value="RNaseH_sf"/>
</dbReference>
<proteinExistence type="predicted"/>
<protein>
    <recommendedName>
        <fullName evidence="3">Histone-lysine N-methyltransferase SETMAR</fullName>
    </recommendedName>
</protein>
<comment type="caution">
    <text evidence="1">The sequence shown here is derived from an EMBL/GenBank/DDBJ whole genome shotgun (WGS) entry which is preliminary data.</text>
</comment>
<gene>
    <name evidence="1" type="ORF">AVEN_37259_1</name>
</gene>
<dbReference type="Gene3D" id="3.30.420.10">
    <property type="entry name" value="Ribonuclease H-like superfamily/Ribonuclease H"/>
    <property type="match status" value="1"/>
</dbReference>
<evidence type="ECO:0008006" key="3">
    <source>
        <dbReference type="Google" id="ProtNLM"/>
    </source>
</evidence>
<evidence type="ECO:0000313" key="2">
    <source>
        <dbReference type="Proteomes" id="UP000499080"/>
    </source>
</evidence>